<name>A0AC58UI49_TOBAC</name>
<keyword evidence="1" id="KW-1185">Reference proteome</keyword>
<evidence type="ECO:0000313" key="2">
    <source>
        <dbReference type="RefSeq" id="XP_075109139.1"/>
    </source>
</evidence>
<gene>
    <name evidence="2" type="primary">LOC142180931</name>
</gene>
<organism evidence="1 2">
    <name type="scientific">Nicotiana tabacum</name>
    <name type="common">Common tobacco</name>
    <dbReference type="NCBI Taxonomy" id="4097"/>
    <lineage>
        <taxon>Eukaryota</taxon>
        <taxon>Viridiplantae</taxon>
        <taxon>Streptophyta</taxon>
        <taxon>Embryophyta</taxon>
        <taxon>Tracheophyta</taxon>
        <taxon>Spermatophyta</taxon>
        <taxon>Magnoliopsida</taxon>
        <taxon>eudicotyledons</taxon>
        <taxon>Gunneridae</taxon>
        <taxon>Pentapetalae</taxon>
        <taxon>asterids</taxon>
        <taxon>lamiids</taxon>
        <taxon>Solanales</taxon>
        <taxon>Solanaceae</taxon>
        <taxon>Nicotianoideae</taxon>
        <taxon>Nicotianeae</taxon>
        <taxon>Nicotiana</taxon>
    </lineage>
</organism>
<sequence>MEGNEVTQLEQNHPLFLQASDIPGLVLVLVKLTRPKNYAMWSRAMKLPLREKGKLGFVDGTCVKNMYKGELAEQWKKCNVIVLSWIGSTVANELMPGIVFASNAKKVWSDFKEKFDRCSLTRIYHLWTEIATLKQSIDSVTTYYSRMSDLWNELDVLAPKYLCDCEESKLSLELQEQIRLLQFLMGLNESYSNVKSNVLMRRPVVSVNEAYAIVIQEES</sequence>
<dbReference type="RefSeq" id="XP_075109139.1">
    <property type="nucleotide sequence ID" value="XM_075253038.1"/>
</dbReference>
<accession>A0AC58UI49</accession>
<reference evidence="1" key="1">
    <citation type="journal article" date="2014" name="Nat. Commun.">
        <title>The tobacco genome sequence and its comparison with those of tomato and potato.</title>
        <authorList>
            <person name="Sierro N."/>
            <person name="Battey J.N."/>
            <person name="Ouadi S."/>
            <person name="Bakaher N."/>
            <person name="Bovet L."/>
            <person name="Willig A."/>
            <person name="Goepfert S."/>
            <person name="Peitsch M.C."/>
            <person name="Ivanov N.V."/>
        </authorList>
    </citation>
    <scope>NUCLEOTIDE SEQUENCE [LARGE SCALE GENOMIC DNA]</scope>
</reference>
<dbReference type="Proteomes" id="UP000790787">
    <property type="component" value="Chromosome 5"/>
</dbReference>
<reference evidence="2" key="2">
    <citation type="submission" date="2025-08" db="UniProtKB">
        <authorList>
            <consortium name="RefSeq"/>
        </authorList>
    </citation>
    <scope>IDENTIFICATION</scope>
    <source>
        <tissue evidence="2">Leaf</tissue>
    </source>
</reference>
<evidence type="ECO:0000313" key="1">
    <source>
        <dbReference type="Proteomes" id="UP000790787"/>
    </source>
</evidence>
<protein>
    <submittedName>
        <fullName evidence="2">Uncharacterized protein LOC142180931</fullName>
    </submittedName>
</protein>
<proteinExistence type="predicted"/>